<protein>
    <submittedName>
        <fullName evidence="2">Uncharacterized protein LOC108669771</fullName>
    </submittedName>
</protein>
<evidence type="ECO:0000313" key="2">
    <source>
        <dbReference type="RefSeq" id="XP_018012669.1"/>
    </source>
</evidence>
<dbReference type="RefSeq" id="XP_018012669.1">
    <property type="nucleotide sequence ID" value="XM_018157180.2"/>
</dbReference>
<dbReference type="AlphaFoldDB" id="A0A8B7NGB8"/>
<dbReference type="GeneID" id="108669771"/>
<reference evidence="2" key="1">
    <citation type="submission" date="2025-08" db="UniProtKB">
        <authorList>
            <consortium name="RefSeq"/>
        </authorList>
    </citation>
    <scope>IDENTIFICATION</scope>
    <source>
        <tissue evidence="2">Whole organism</tissue>
    </source>
</reference>
<organism evidence="1 2">
    <name type="scientific">Hyalella azteca</name>
    <name type="common">Amphipod</name>
    <dbReference type="NCBI Taxonomy" id="294128"/>
    <lineage>
        <taxon>Eukaryota</taxon>
        <taxon>Metazoa</taxon>
        <taxon>Ecdysozoa</taxon>
        <taxon>Arthropoda</taxon>
        <taxon>Crustacea</taxon>
        <taxon>Multicrustacea</taxon>
        <taxon>Malacostraca</taxon>
        <taxon>Eumalacostraca</taxon>
        <taxon>Peracarida</taxon>
        <taxon>Amphipoda</taxon>
        <taxon>Senticaudata</taxon>
        <taxon>Talitrida</taxon>
        <taxon>Talitroidea</taxon>
        <taxon>Hyalellidae</taxon>
        <taxon>Hyalella</taxon>
    </lineage>
</organism>
<accession>A0A8B7NGB8</accession>
<name>A0A8B7NGB8_HYAAZ</name>
<dbReference type="Proteomes" id="UP000694843">
    <property type="component" value="Unplaced"/>
</dbReference>
<keyword evidence="1" id="KW-1185">Reference proteome</keyword>
<dbReference type="KEGG" id="hazt:108669771"/>
<gene>
    <name evidence="2" type="primary">LOC108669771</name>
</gene>
<evidence type="ECO:0000313" key="1">
    <source>
        <dbReference type="Proteomes" id="UP000694843"/>
    </source>
</evidence>
<proteinExistence type="predicted"/>
<sequence length="332" mass="37762">MVTYVQGLLQKGQLTQAEAYMFSGEVTHRSVDRVKNDEEDTVLFAQILSVKRPKTDARKLLYSTGGSISKYDLLILFREIMHGGCFYMIFKTSNETHRALLHLSPPYLGRTVALYEPTQAATVHNINVIECSTSLVPLTCQIQNMRVTDWTEHLPDLEDAQHVGTFLVQLNSIKVSRACAISACSSRECDSNHMPYKPCPFNGNASSFALCISLNITLDCKRYDYSIYNNVFSFTSENLAKIFVHKDSLKLKMLDVDELRRAVAQVVAYYKEQGVPWLCACWFKRCYEDDGSPSSYRNLHISSLWPKRVLEDAPLYRETPESNLAIEYPIHG</sequence>